<protein>
    <submittedName>
        <fullName evidence="6">Polyketide synthase 35</fullName>
    </submittedName>
</protein>
<dbReference type="EMBL" id="KR153151">
    <property type="protein sequence ID" value="ALP31865.1"/>
    <property type="molecule type" value="Genomic_DNA"/>
</dbReference>
<dbReference type="Pfam" id="PF02801">
    <property type="entry name" value="Ketoacyl-synt_C"/>
    <property type="match status" value="1"/>
</dbReference>
<dbReference type="InterPro" id="IPR014030">
    <property type="entry name" value="Ketoacyl_synth_N"/>
</dbReference>
<dbReference type="PANTHER" id="PTHR43775:SF37">
    <property type="entry name" value="SI:DKEY-61P9.11"/>
    <property type="match status" value="1"/>
</dbReference>
<dbReference type="PANTHER" id="PTHR43775">
    <property type="entry name" value="FATTY ACID SYNTHASE"/>
    <property type="match status" value="1"/>
</dbReference>
<dbReference type="CDD" id="cd00833">
    <property type="entry name" value="PKS"/>
    <property type="match status" value="1"/>
</dbReference>
<dbReference type="AlphaFoldDB" id="A0A1I9KXX9"/>
<dbReference type="InterPro" id="IPR020841">
    <property type="entry name" value="PKS_Beta-ketoAc_synthase_dom"/>
</dbReference>
<evidence type="ECO:0000259" key="5">
    <source>
        <dbReference type="PROSITE" id="PS52004"/>
    </source>
</evidence>
<feature type="region of interest" description="Disordered" evidence="4">
    <location>
        <begin position="1"/>
        <end position="58"/>
    </location>
</feature>
<proteinExistence type="inferred from homology"/>
<evidence type="ECO:0000256" key="1">
    <source>
        <dbReference type="ARBA" id="ARBA00022450"/>
    </source>
</evidence>
<dbReference type="Pfam" id="PF00109">
    <property type="entry name" value="ketoacyl-synt"/>
    <property type="match status" value="2"/>
</dbReference>
<organism evidence="6">
    <name type="scientific">Diaporthe helianthi</name>
    <dbReference type="NCBI Taxonomy" id="158607"/>
    <lineage>
        <taxon>Eukaryota</taxon>
        <taxon>Fungi</taxon>
        <taxon>Dikarya</taxon>
        <taxon>Ascomycota</taxon>
        <taxon>Pezizomycotina</taxon>
        <taxon>Sordariomycetes</taxon>
        <taxon>Sordariomycetidae</taxon>
        <taxon>Diaporthales</taxon>
        <taxon>Diaporthaceae</taxon>
        <taxon>Diaporthe</taxon>
    </lineage>
</organism>
<keyword evidence="1" id="KW-0596">Phosphopantetheine</keyword>
<evidence type="ECO:0000256" key="2">
    <source>
        <dbReference type="ARBA" id="ARBA00022553"/>
    </source>
</evidence>
<keyword evidence="3" id="KW-0808">Transferase</keyword>
<sequence length="377" mass="40324">MNSSINGVSHDKSNGDSPGHEASPGLNHGLSNGISNGISNNNSNGHVNGDGHSLNHAPNPDPVPVAICSMAMRLPGGVRDDEALYQFLVNKRDARSETPSDRYNAEAYYSPHGKQGTVITKHGYFLSGVDLAQFDHSMFTVAAAEVELMDPSQRLTLEVVREALERAGEDWRGKPIGTYVGMFTEDWQEIHHKESEFFHPYLMMVSMSLLMALSPEGSSKSFDASADGYARGEAVTAIYIKRLDEAIRDGNPIRAVIRASASNADGRSRGGMANPNPGAHEAVIRKAYATAGLDMSQTAMVEAHGTGTPVGDPIEVEAIARCFGKDGAYLGAVKPNLGHSEGAPALTSVMKAVLSLENRTIIPNIKLNNPNPASKIY</sequence>
<dbReference type="SMART" id="SM00825">
    <property type="entry name" value="PKS_KS"/>
    <property type="match status" value="1"/>
</dbReference>
<dbReference type="InterPro" id="IPR014031">
    <property type="entry name" value="Ketoacyl_synth_C"/>
</dbReference>
<dbReference type="PROSITE" id="PS52004">
    <property type="entry name" value="KS3_2"/>
    <property type="match status" value="1"/>
</dbReference>
<accession>A0A1I9KXX9</accession>
<dbReference type="SUPFAM" id="SSF53901">
    <property type="entry name" value="Thiolase-like"/>
    <property type="match status" value="2"/>
</dbReference>
<dbReference type="GO" id="GO:0006633">
    <property type="term" value="P:fatty acid biosynthetic process"/>
    <property type="evidence" value="ECO:0007669"/>
    <property type="project" value="TreeGrafter"/>
</dbReference>
<name>A0A1I9KXX9_DIAHE</name>
<comment type="similarity">
    <text evidence="3">Belongs to the thiolase-like superfamily. Beta-ketoacyl-ACP synthases family.</text>
</comment>
<keyword evidence="2" id="KW-0597">Phosphoprotein</keyword>
<dbReference type="InterPro" id="IPR016039">
    <property type="entry name" value="Thiolase-like"/>
</dbReference>
<feature type="domain" description="Ketosynthase family 3 (KS3)" evidence="5">
    <location>
        <begin position="62"/>
        <end position="377"/>
    </location>
</feature>
<dbReference type="Gene3D" id="3.40.47.10">
    <property type="match status" value="2"/>
</dbReference>
<dbReference type="GO" id="GO:0004312">
    <property type="term" value="F:fatty acid synthase activity"/>
    <property type="evidence" value="ECO:0007669"/>
    <property type="project" value="TreeGrafter"/>
</dbReference>
<feature type="compositionally biased region" description="Low complexity" evidence="4">
    <location>
        <begin position="25"/>
        <end position="52"/>
    </location>
</feature>
<evidence type="ECO:0000256" key="4">
    <source>
        <dbReference type="SAM" id="MobiDB-lite"/>
    </source>
</evidence>
<evidence type="ECO:0000256" key="3">
    <source>
        <dbReference type="RuleBase" id="RU003694"/>
    </source>
</evidence>
<dbReference type="InterPro" id="IPR050091">
    <property type="entry name" value="PKS_NRPS_Biosynth_Enz"/>
</dbReference>
<dbReference type="GO" id="GO:0044550">
    <property type="term" value="P:secondary metabolite biosynthetic process"/>
    <property type="evidence" value="ECO:0007669"/>
    <property type="project" value="TreeGrafter"/>
</dbReference>
<gene>
    <name evidence="6" type="primary">PKS35</name>
</gene>
<reference evidence="6" key="1">
    <citation type="submission" date="2015-04" db="EMBL/GenBank/DDBJ databases">
        <title>Dhpks1, a gene encoding a polyketide synthase of the phytopathogenic fungus Diaporthe helianthi is required to trigger sunflower stem canker toxin-mediated disease.</title>
        <authorList>
            <person name="Maimone Mancarello A.B."/>
            <person name="Pane C."/>
            <person name="Ruocco M."/>
            <person name="Cacciola S.O."/>
            <person name="Firrao G."/>
            <person name="Magnano Di San Lio G."/>
            <person name="Baroncelli R."/>
            <person name="Vannacci G."/>
            <person name="Vergara M."/>
            <person name="Scala F."/>
        </authorList>
    </citation>
    <scope>NUCLEOTIDE SEQUENCE</scope>
    <source>
        <strain evidence="6">7/96</strain>
    </source>
</reference>
<evidence type="ECO:0000313" key="6">
    <source>
        <dbReference type="EMBL" id="ALP31865.1"/>
    </source>
</evidence>